<reference evidence="2" key="1">
    <citation type="journal article" date="2014" name="Genome Announc.">
        <title>De novo whole-genome sequence and genome annotation of Lichtheimia ramosa.</title>
        <authorList>
            <person name="Linde J."/>
            <person name="Schwartze V."/>
            <person name="Binder U."/>
            <person name="Lass-Florl C."/>
            <person name="Voigt K."/>
            <person name="Horn F."/>
        </authorList>
    </citation>
    <scope>NUCLEOTIDE SEQUENCE</scope>
    <source>
        <strain evidence="2">JMRC FSU:6197</strain>
    </source>
</reference>
<dbReference type="InterPro" id="IPR026588">
    <property type="entry name" value="Choice_anch_A"/>
</dbReference>
<dbReference type="OrthoDB" id="2286050at2759"/>
<name>A0A077WGF5_9FUNG</name>
<sequence>MRCLSHFTGIFLGDYTSRGVHFPGTLAVAGNMDVPVFVVTSEQEISCANPTSNNTFATYSLVVGGHIDAYLVSVNGDGYIAGGGDINRVTETVADCTLHINDGTGMLNFTLVELALVRASQKLANMIPTDKLESNGSITSLGDHISANTSPRYRVFTMNTCQNSLPPSYNCSDIPSNSLSDPSAMFFGKGAWNGPIKSHPEDTDNDATTVINVRIYDNIDRSQLYN</sequence>
<dbReference type="NCBIfam" id="TIGR04215">
    <property type="entry name" value="choice_anch_A"/>
    <property type="match status" value="1"/>
</dbReference>
<proteinExistence type="predicted"/>
<feature type="domain" description="Choice-of-anchor A" evidence="1">
    <location>
        <begin position="4"/>
        <end position="214"/>
    </location>
</feature>
<evidence type="ECO:0000313" key="2">
    <source>
        <dbReference type="EMBL" id="CDS06274.1"/>
    </source>
</evidence>
<protein>
    <recommendedName>
        <fullName evidence="1">Choice-of-anchor A domain-containing protein</fullName>
    </recommendedName>
</protein>
<gene>
    <name evidence="2" type="ORF">LRAMOSA08802</name>
</gene>
<evidence type="ECO:0000259" key="1">
    <source>
        <dbReference type="Pfam" id="PF20597"/>
    </source>
</evidence>
<dbReference type="AlphaFoldDB" id="A0A077WGF5"/>
<accession>A0A077WGF5</accession>
<dbReference type="EMBL" id="LK023319">
    <property type="protein sequence ID" value="CDS06274.1"/>
    <property type="molecule type" value="Genomic_DNA"/>
</dbReference>
<organism evidence="2">
    <name type="scientific">Lichtheimia ramosa</name>
    <dbReference type="NCBI Taxonomy" id="688394"/>
    <lineage>
        <taxon>Eukaryota</taxon>
        <taxon>Fungi</taxon>
        <taxon>Fungi incertae sedis</taxon>
        <taxon>Mucoromycota</taxon>
        <taxon>Mucoromycotina</taxon>
        <taxon>Mucoromycetes</taxon>
        <taxon>Mucorales</taxon>
        <taxon>Lichtheimiaceae</taxon>
        <taxon>Lichtheimia</taxon>
    </lineage>
</organism>
<dbReference type="Pfam" id="PF20597">
    <property type="entry name" value="pAdhesive_15"/>
    <property type="match status" value="1"/>
</dbReference>